<comment type="caution">
    <text evidence="4">The sequence shown here is derived from an EMBL/GenBank/DDBJ whole genome shotgun (WGS) entry which is preliminary data.</text>
</comment>
<proteinExistence type="predicted"/>
<dbReference type="GO" id="GO:0005794">
    <property type="term" value="C:Golgi apparatus"/>
    <property type="evidence" value="ECO:0007669"/>
    <property type="project" value="TreeGrafter"/>
</dbReference>
<name>A0A1J1GU07_PLAGA</name>
<dbReference type="OrthoDB" id="10251809at2759"/>
<gene>
    <name evidence="4" type="ORF">PGAL8A_00219500</name>
</gene>
<dbReference type="SUPFAM" id="SSF117281">
    <property type="entry name" value="Kelch motif"/>
    <property type="match status" value="2"/>
</dbReference>
<dbReference type="Proteomes" id="UP000220797">
    <property type="component" value="Unassembled WGS sequence"/>
</dbReference>
<evidence type="ECO:0000313" key="5">
    <source>
        <dbReference type="Proteomes" id="UP000220797"/>
    </source>
</evidence>
<dbReference type="Pfam" id="PF24681">
    <property type="entry name" value="Kelch_KLHDC2_KLHL20_DRC7"/>
    <property type="match status" value="1"/>
</dbReference>
<keyword evidence="5" id="KW-1185">Reference proteome</keyword>
<dbReference type="SUPFAM" id="SSF54695">
    <property type="entry name" value="POZ domain"/>
    <property type="match status" value="1"/>
</dbReference>
<protein>
    <recommendedName>
        <fullName evidence="3">BTB domain-containing protein</fullName>
    </recommendedName>
</protein>
<dbReference type="PANTHER" id="PTHR46376:SF1">
    <property type="entry name" value="LEUCINE-ZIPPER-LIKE TRANSCRIPTIONAL REGULATOR 1"/>
    <property type="match status" value="1"/>
</dbReference>
<feature type="domain" description="BTB" evidence="3">
    <location>
        <begin position="429"/>
        <end position="502"/>
    </location>
</feature>
<evidence type="ECO:0000256" key="1">
    <source>
        <dbReference type="ARBA" id="ARBA00022441"/>
    </source>
</evidence>
<dbReference type="PROSITE" id="PS50097">
    <property type="entry name" value="BTB"/>
    <property type="match status" value="1"/>
</dbReference>
<dbReference type="InterPro" id="IPR056737">
    <property type="entry name" value="Beta-prop_ATRN-MKLN-like"/>
</dbReference>
<dbReference type="EMBL" id="CVMV01000032">
    <property type="protein sequence ID" value="CRG94798.1"/>
    <property type="molecule type" value="Genomic_DNA"/>
</dbReference>
<keyword evidence="1" id="KW-0880">Kelch repeat</keyword>
<dbReference type="InterPro" id="IPR015915">
    <property type="entry name" value="Kelch-typ_b-propeller"/>
</dbReference>
<dbReference type="SMART" id="SM00612">
    <property type="entry name" value="Kelch"/>
    <property type="match status" value="5"/>
</dbReference>
<keyword evidence="2" id="KW-0677">Repeat</keyword>
<dbReference type="InterPro" id="IPR006652">
    <property type="entry name" value="Kelch_1"/>
</dbReference>
<dbReference type="RefSeq" id="XP_028527613.1">
    <property type="nucleotide sequence ID" value="XM_028670907.1"/>
</dbReference>
<dbReference type="SMART" id="SM00225">
    <property type="entry name" value="BTB"/>
    <property type="match status" value="1"/>
</dbReference>
<dbReference type="GeneID" id="39730722"/>
<sequence length="593" mass="69545">MLISEDNIIKSSDYISSFETNKEKLALFRNKNLSRRVFVWNKLKFLPNNNEQNFQKYNINNETNLQNYISDKNTSYSCDNDNKCVRFPRRSGAASVLYKNYIYIFGGYKSKKRLNDFYKYNIIENKWIKIIEENCPSARENNPSFLYKGKMYIIGGYQGNKNWLNDFYSFNLNIEKWEIVDVNEKSKVNAPSSLFGFALSIDESKGVLYLFGGFDGLRLHNKMYAYNIEKKKWIYVNESGDIPSPRSCSVGHICDGYFYLFGGFSGENALNCLYEYHLKTGIWTKMKYNMNKETLRNSKLIYNNEKKGCSHNKNNYCDIPIPRYFSGSFLHNKCIYILGGYNEYSGRLNDFYKFDIHQRIWTQINTTNNFSGRSNMNLHLYKNVIYCIAGFDGENFLNDVYALKLENVYVQPSSLLSSYKFMVNNPRYADVIFILQNRYIYGCKSILSARCPSFNSIFDLHFTKETTGISHNIMPIPINDIPYDIFLIVINYLYTDELSLNYSLETYTKILVTAGNFNIFRLLQLCELIISNHINEINVLDIVLLSYKYNCKQLCKFCLDFIINNKLLDDNKINRLIIEPYLLGEIYKRSLCN</sequence>
<dbReference type="InterPro" id="IPR011333">
    <property type="entry name" value="SKP1/BTB/POZ_sf"/>
</dbReference>
<dbReference type="InterPro" id="IPR000210">
    <property type="entry name" value="BTB/POZ_dom"/>
</dbReference>
<dbReference type="Gene3D" id="2.120.10.80">
    <property type="entry name" value="Kelch-type beta propeller"/>
    <property type="match status" value="2"/>
</dbReference>
<organism evidence="4 5">
    <name type="scientific">Plasmodium gallinaceum</name>
    <dbReference type="NCBI Taxonomy" id="5849"/>
    <lineage>
        <taxon>Eukaryota</taxon>
        <taxon>Sar</taxon>
        <taxon>Alveolata</taxon>
        <taxon>Apicomplexa</taxon>
        <taxon>Aconoidasida</taxon>
        <taxon>Haemosporida</taxon>
        <taxon>Plasmodiidae</taxon>
        <taxon>Plasmodium</taxon>
        <taxon>Plasmodium (Haemamoeba)</taxon>
    </lineage>
</organism>
<reference evidence="4" key="1">
    <citation type="submission" date="2015-04" db="EMBL/GenBank/DDBJ databases">
        <authorList>
            <consortium name="Pathogen Informatics"/>
        </authorList>
    </citation>
    <scope>NUCLEOTIDE SEQUENCE [LARGE SCALE GENOMIC DNA]</scope>
    <source>
        <strain evidence="4">8A</strain>
    </source>
</reference>
<dbReference type="VEuPathDB" id="PlasmoDB:PGAL8A_00219500"/>
<dbReference type="CDD" id="cd14733">
    <property type="entry name" value="BACK"/>
    <property type="match status" value="1"/>
</dbReference>
<evidence type="ECO:0000259" key="3">
    <source>
        <dbReference type="PROSITE" id="PS50097"/>
    </source>
</evidence>
<dbReference type="InterPro" id="IPR051568">
    <property type="entry name" value="LZTR1/Attractin"/>
</dbReference>
<dbReference type="AlphaFoldDB" id="A0A1J1GU07"/>
<accession>A0A1J1GU07</accession>
<dbReference type="Gene3D" id="3.30.710.10">
    <property type="entry name" value="Potassium Channel Kv1.1, Chain A"/>
    <property type="match status" value="1"/>
</dbReference>
<evidence type="ECO:0000313" key="4">
    <source>
        <dbReference type="EMBL" id="CRG94798.1"/>
    </source>
</evidence>
<dbReference type="PANTHER" id="PTHR46376">
    <property type="entry name" value="LEUCINE-ZIPPER-LIKE TRANSCRIPTIONAL REGULATOR 1"/>
    <property type="match status" value="1"/>
</dbReference>
<dbReference type="OMA" id="AMNDFHE"/>
<dbReference type="Pfam" id="PF24981">
    <property type="entry name" value="Beta-prop_ATRN-LZTR1"/>
    <property type="match status" value="1"/>
</dbReference>
<evidence type="ECO:0000256" key="2">
    <source>
        <dbReference type="ARBA" id="ARBA00022737"/>
    </source>
</evidence>